<dbReference type="AlphaFoldDB" id="A0A4P7N6H3"/>
<feature type="compositionally biased region" description="Polar residues" evidence="1">
    <location>
        <begin position="21"/>
        <end position="30"/>
    </location>
</feature>
<organism evidence="2 3">
    <name type="scientific">Pyricularia oryzae</name>
    <name type="common">Rice blast fungus</name>
    <name type="synonym">Magnaporthe oryzae</name>
    <dbReference type="NCBI Taxonomy" id="318829"/>
    <lineage>
        <taxon>Eukaryota</taxon>
        <taxon>Fungi</taxon>
        <taxon>Dikarya</taxon>
        <taxon>Ascomycota</taxon>
        <taxon>Pezizomycotina</taxon>
        <taxon>Sordariomycetes</taxon>
        <taxon>Sordariomycetidae</taxon>
        <taxon>Magnaporthales</taxon>
        <taxon>Pyriculariaceae</taxon>
        <taxon>Pyricularia</taxon>
    </lineage>
</organism>
<evidence type="ECO:0000313" key="2">
    <source>
        <dbReference type="EMBL" id="QBZ58197.1"/>
    </source>
</evidence>
<proteinExistence type="predicted"/>
<dbReference type="EMBL" id="CP034206">
    <property type="protein sequence ID" value="QBZ58197.1"/>
    <property type="molecule type" value="Genomic_DNA"/>
</dbReference>
<name>A0A4P7N6H3_PYROR</name>
<sequence length="56" mass="6040">MQIHYRSAVSLEDLMTSTLNPPSAISSASSHTKDVQLRGPSATTTSRMIFLLSISC</sequence>
<gene>
    <name evidence="2" type="ORF">PoMZ_03141</name>
</gene>
<feature type="region of interest" description="Disordered" evidence="1">
    <location>
        <begin position="21"/>
        <end position="40"/>
    </location>
</feature>
<evidence type="ECO:0000313" key="3">
    <source>
        <dbReference type="Proteomes" id="UP000294847"/>
    </source>
</evidence>
<accession>A0A4P7N6H3</accession>
<dbReference type="Proteomes" id="UP000294847">
    <property type="component" value="Chromosome 3"/>
</dbReference>
<evidence type="ECO:0000256" key="1">
    <source>
        <dbReference type="SAM" id="MobiDB-lite"/>
    </source>
</evidence>
<reference evidence="2 3" key="1">
    <citation type="journal article" date="2019" name="Mol. Biol. Evol.">
        <title>Blast fungal genomes show frequent chromosomal changes, gene gains and losses, and effector gene turnover.</title>
        <authorList>
            <person name="Gomez Luciano L.B."/>
            <person name="Jason Tsai I."/>
            <person name="Chuma I."/>
            <person name="Tosa Y."/>
            <person name="Chen Y.H."/>
            <person name="Li J.Y."/>
            <person name="Li M.Y."/>
            <person name="Jade Lu M.Y."/>
            <person name="Nakayashiki H."/>
            <person name="Li W.H."/>
        </authorList>
    </citation>
    <scope>NUCLEOTIDE SEQUENCE [LARGE SCALE GENOMIC DNA]</scope>
    <source>
        <strain evidence="2">MZ5-1-6</strain>
    </source>
</reference>
<protein>
    <submittedName>
        <fullName evidence="2">Uncharacterized protein</fullName>
    </submittedName>
</protein>